<organism evidence="2">
    <name type="scientific">marine sediment metagenome</name>
    <dbReference type="NCBI Taxonomy" id="412755"/>
    <lineage>
        <taxon>unclassified sequences</taxon>
        <taxon>metagenomes</taxon>
        <taxon>ecological metagenomes</taxon>
    </lineage>
</organism>
<dbReference type="Pfam" id="PF00929">
    <property type="entry name" value="RNase_T"/>
    <property type="match status" value="1"/>
</dbReference>
<protein>
    <recommendedName>
        <fullName evidence="1">Exonuclease domain-containing protein</fullName>
    </recommendedName>
</protein>
<dbReference type="PANTHER" id="PTHR30231">
    <property type="entry name" value="DNA POLYMERASE III SUBUNIT EPSILON"/>
    <property type="match status" value="1"/>
</dbReference>
<proteinExistence type="predicted"/>
<dbReference type="EMBL" id="LAZR01002189">
    <property type="protein sequence ID" value="KKN33317.1"/>
    <property type="molecule type" value="Genomic_DNA"/>
</dbReference>
<dbReference type="GO" id="GO:0003676">
    <property type="term" value="F:nucleic acid binding"/>
    <property type="evidence" value="ECO:0007669"/>
    <property type="project" value="InterPro"/>
</dbReference>
<comment type="caution">
    <text evidence="2">The sequence shown here is derived from an EMBL/GenBank/DDBJ whole genome shotgun (WGS) entry which is preliminary data.</text>
</comment>
<dbReference type="GO" id="GO:0008408">
    <property type="term" value="F:3'-5' exonuclease activity"/>
    <property type="evidence" value="ECO:0007669"/>
    <property type="project" value="TreeGrafter"/>
</dbReference>
<name>A0A0F9Q8F3_9ZZZZ</name>
<gene>
    <name evidence="2" type="ORF">LCGC14_0805080</name>
</gene>
<accession>A0A0F9Q8F3</accession>
<evidence type="ECO:0000259" key="1">
    <source>
        <dbReference type="SMART" id="SM00479"/>
    </source>
</evidence>
<dbReference type="InterPro" id="IPR012337">
    <property type="entry name" value="RNaseH-like_sf"/>
</dbReference>
<dbReference type="GO" id="GO:0005829">
    <property type="term" value="C:cytosol"/>
    <property type="evidence" value="ECO:0007669"/>
    <property type="project" value="TreeGrafter"/>
</dbReference>
<dbReference type="SMART" id="SM00479">
    <property type="entry name" value="EXOIII"/>
    <property type="match status" value="1"/>
</dbReference>
<dbReference type="SUPFAM" id="SSF53098">
    <property type="entry name" value="Ribonuclease H-like"/>
    <property type="match status" value="1"/>
</dbReference>
<dbReference type="Gene3D" id="3.30.420.10">
    <property type="entry name" value="Ribonuclease H-like superfamily/Ribonuclease H"/>
    <property type="match status" value="1"/>
</dbReference>
<sequence length="196" mass="22605">MIKTIYIDLETTGLSHYKCAITEIGMIVEVPGFDTKGYRIQMKPFKDAKIEKGALKVQGKTLEEITDPSLIDQATGFQQLLVVLENYIDPYVPSDKFHVVGYNIGGFDIQFLRSFFVRNGSRYMNSYFHHPTLDVMFLAAEYLKDKRHVMENFKLATVAKVFNIHFDPANLHNAMEDIRITKEIYKRITEDAPRSN</sequence>
<dbReference type="GO" id="GO:0045004">
    <property type="term" value="P:DNA replication proofreading"/>
    <property type="evidence" value="ECO:0007669"/>
    <property type="project" value="TreeGrafter"/>
</dbReference>
<feature type="domain" description="Exonuclease" evidence="1">
    <location>
        <begin position="3"/>
        <end position="194"/>
    </location>
</feature>
<evidence type="ECO:0000313" key="2">
    <source>
        <dbReference type="EMBL" id="KKN33317.1"/>
    </source>
</evidence>
<dbReference type="AlphaFoldDB" id="A0A0F9Q8F3"/>
<dbReference type="InterPro" id="IPR036397">
    <property type="entry name" value="RNaseH_sf"/>
</dbReference>
<dbReference type="InterPro" id="IPR013520">
    <property type="entry name" value="Ribonucl_H"/>
</dbReference>
<dbReference type="PANTHER" id="PTHR30231:SF41">
    <property type="entry name" value="DNA POLYMERASE III SUBUNIT EPSILON"/>
    <property type="match status" value="1"/>
</dbReference>
<reference evidence="2" key="1">
    <citation type="journal article" date="2015" name="Nature">
        <title>Complex archaea that bridge the gap between prokaryotes and eukaryotes.</title>
        <authorList>
            <person name="Spang A."/>
            <person name="Saw J.H."/>
            <person name="Jorgensen S.L."/>
            <person name="Zaremba-Niedzwiedzka K."/>
            <person name="Martijn J."/>
            <person name="Lind A.E."/>
            <person name="van Eijk R."/>
            <person name="Schleper C."/>
            <person name="Guy L."/>
            <person name="Ettema T.J."/>
        </authorList>
    </citation>
    <scope>NUCLEOTIDE SEQUENCE</scope>
</reference>
<dbReference type="CDD" id="cd06127">
    <property type="entry name" value="DEDDh"/>
    <property type="match status" value="1"/>
</dbReference>